<protein>
    <submittedName>
        <fullName evidence="3">Uncharacterized protein</fullName>
    </submittedName>
</protein>
<proteinExistence type="predicted"/>
<dbReference type="EMBL" id="SNYJ01000022">
    <property type="protein sequence ID" value="TDQ35304.1"/>
    <property type="molecule type" value="Genomic_DNA"/>
</dbReference>
<gene>
    <name evidence="3" type="ORF">EV213_12291</name>
</gene>
<dbReference type="Proteomes" id="UP000295632">
    <property type="component" value="Unassembled WGS sequence"/>
</dbReference>
<name>A0A4R6TUH4_9BACI</name>
<sequence length="226" mass="25288">MKKIMLIMLSVVLSFVAFSPLVNVASADSLNALEMQAVKESADKVAKKYGFDEVVTGDDLPNDVKLLEFDSFEDLEEFLDEQASKPQADIEVNNESKSISDSVQQDVSNSSISRIDDDHFLLFDDDGIFNHPANTVLRVDFAYTTKNMYSNGIWFDSITDIDVNSLSPISTWVNTLNPRAKVSIINGQYATFRIKGYHLLGVAVKGFELGFKAFKDYDETVREKSN</sequence>
<evidence type="ECO:0000313" key="4">
    <source>
        <dbReference type="Proteomes" id="UP000295632"/>
    </source>
</evidence>
<evidence type="ECO:0000256" key="1">
    <source>
        <dbReference type="SAM" id="MobiDB-lite"/>
    </source>
</evidence>
<dbReference type="RefSeq" id="WP_133582007.1">
    <property type="nucleotide sequence ID" value="NZ_SNYJ01000022.1"/>
</dbReference>
<reference evidence="3 4" key="1">
    <citation type="submission" date="2019-03" db="EMBL/GenBank/DDBJ databases">
        <title>Genomic Encyclopedia of Type Strains, Phase IV (KMG-IV): sequencing the most valuable type-strain genomes for metagenomic binning, comparative biology and taxonomic classification.</title>
        <authorList>
            <person name="Goeker M."/>
        </authorList>
    </citation>
    <scope>NUCLEOTIDE SEQUENCE [LARGE SCALE GENOMIC DNA]</scope>
    <source>
        <strain evidence="3 4">DSM 28697</strain>
    </source>
</reference>
<evidence type="ECO:0000313" key="3">
    <source>
        <dbReference type="EMBL" id="TDQ35304.1"/>
    </source>
</evidence>
<feature type="region of interest" description="Disordered" evidence="1">
    <location>
        <begin position="84"/>
        <end position="103"/>
    </location>
</feature>
<evidence type="ECO:0000256" key="2">
    <source>
        <dbReference type="SAM" id="SignalP"/>
    </source>
</evidence>
<feature type="signal peptide" evidence="2">
    <location>
        <begin position="1"/>
        <end position="24"/>
    </location>
</feature>
<keyword evidence="4" id="KW-1185">Reference proteome</keyword>
<organism evidence="3 4">
    <name type="scientific">Aureibacillus halotolerans</name>
    <dbReference type="NCBI Taxonomy" id="1508390"/>
    <lineage>
        <taxon>Bacteria</taxon>
        <taxon>Bacillati</taxon>
        <taxon>Bacillota</taxon>
        <taxon>Bacilli</taxon>
        <taxon>Bacillales</taxon>
        <taxon>Bacillaceae</taxon>
        <taxon>Aureibacillus</taxon>
    </lineage>
</organism>
<feature type="chain" id="PRO_5038874299" evidence="2">
    <location>
        <begin position="25"/>
        <end position="226"/>
    </location>
</feature>
<dbReference type="AlphaFoldDB" id="A0A4R6TUH4"/>
<accession>A0A4R6TUH4</accession>
<comment type="caution">
    <text evidence="3">The sequence shown here is derived from an EMBL/GenBank/DDBJ whole genome shotgun (WGS) entry which is preliminary data.</text>
</comment>
<keyword evidence="2" id="KW-0732">Signal</keyword>